<dbReference type="AlphaFoldDB" id="A0A852W929"/>
<dbReference type="Proteomes" id="UP000573599">
    <property type="component" value="Unassembled WGS sequence"/>
</dbReference>
<evidence type="ECO:0000313" key="2">
    <source>
        <dbReference type="Proteomes" id="UP000573599"/>
    </source>
</evidence>
<evidence type="ECO:0000313" key="1">
    <source>
        <dbReference type="EMBL" id="NYG05717.1"/>
    </source>
</evidence>
<proteinExistence type="predicted"/>
<keyword evidence="2" id="KW-1185">Reference proteome</keyword>
<comment type="caution">
    <text evidence="1">The sequence shown here is derived from an EMBL/GenBank/DDBJ whole genome shotgun (WGS) entry which is preliminary data.</text>
</comment>
<name>A0A852W929_9MICO</name>
<reference evidence="1 2" key="1">
    <citation type="submission" date="2020-07" db="EMBL/GenBank/DDBJ databases">
        <title>Sequencing the genomes of 1000 actinobacteria strains.</title>
        <authorList>
            <person name="Klenk H.-P."/>
        </authorList>
    </citation>
    <scope>NUCLEOTIDE SEQUENCE [LARGE SCALE GENOMIC DNA]</scope>
    <source>
        <strain evidence="1 2">DSM 23987</strain>
    </source>
</reference>
<gene>
    <name evidence="1" type="ORF">BJ986_000204</name>
</gene>
<protein>
    <submittedName>
        <fullName evidence="1">Uncharacterized protein</fullName>
    </submittedName>
</protein>
<organism evidence="1 2">
    <name type="scientific">Pedococcus badiiscoriae</name>
    <dbReference type="NCBI Taxonomy" id="642776"/>
    <lineage>
        <taxon>Bacteria</taxon>
        <taxon>Bacillati</taxon>
        <taxon>Actinomycetota</taxon>
        <taxon>Actinomycetes</taxon>
        <taxon>Micrococcales</taxon>
        <taxon>Intrasporangiaceae</taxon>
        <taxon>Pedococcus</taxon>
    </lineage>
</organism>
<dbReference type="EMBL" id="JACCAB010000001">
    <property type="protein sequence ID" value="NYG05717.1"/>
    <property type="molecule type" value="Genomic_DNA"/>
</dbReference>
<sequence length="82" mass="9288">MRRKRPIEVECEPKLVTFEADQWPAQSPIHSWLKWLGARADFADAHDLDHDVVPYNVDAAQWAEVLRSIAAPHVSTGQVGTR</sequence>
<accession>A0A852W929</accession>